<feature type="compositionally biased region" description="Low complexity" evidence="1">
    <location>
        <begin position="19"/>
        <end position="30"/>
    </location>
</feature>
<organism evidence="2 3">
    <name type="scientific">Pythium oligandrum</name>
    <name type="common">Mycoparasitic fungus</name>
    <dbReference type="NCBI Taxonomy" id="41045"/>
    <lineage>
        <taxon>Eukaryota</taxon>
        <taxon>Sar</taxon>
        <taxon>Stramenopiles</taxon>
        <taxon>Oomycota</taxon>
        <taxon>Peronosporomycetes</taxon>
        <taxon>Pythiales</taxon>
        <taxon>Pythiaceae</taxon>
        <taxon>Pythium</taxon>
    </lineage>
</organism>
<protein>
    <recommendedName>
        <fullName evidence="4">FAR1 domain-containing protein</fullName>
    </recommendedName>
</protein>
<name>A0A8K1CQI6_PYTOL</name>
<gene>
    <name evidence="2" type="ORF">Poli38472_011019</name>
</gene>
<feature type="region of interest" description="Disordered" evidence="1">
    <location>
        <begin position="19"/>
        <end position="52"/>
    </location>
</feature>
<dbReference type="Proteomes" id="UP000794436">
    <property type="component" value="Unassembled WGS sequence"/>
</dbReference>
<reference evidence="2" key="1">
    <citation type="submission" date="2019-03" db="EMBL/GenBank/DDBJ databases">
        <title>Long read genome sequence of the mycoparasitic Pythium oligandrum ATCC 38472 isolated from sugarbeet rhizosphere.</title>
        <authorList>
            <person name="Gaulin E."/>
        </authorList>
    </citation>
    <scope>NUCLEOTIDE SEQUENCE</scope>
    <source>
        <strain evidence="2">ATCC 38472_TT</strain>
    </source>
</reference>
<evidence type="ECO:0000313" key="3">
    <source>
        <dbReference type="Proteomes" id="UP000794436"/>
    </source>
</evidence>
<proteinExistence type="predicted"/>
<evidence type="ECO:0008006" key="4">
    <source>
        <dbReference type="Google" id="ProtNLM"/>
    </source>
</evidence>
<dbReference type="EMBL" id="SPLM01000004">
    <property type="protein sequence ID" value="TMW67399.1"/>
    <property type="molecule type" value="Genomic_DNA"/>
</dbReference>
<evidence type="ECO:0000313" key="2">
    <source>
        <dbReference type="EMBL" id="TMW67399.1"/>
    </source>
</evidence>
<keyword evidence="3" id="KW-1185">Reference proteome</keyword>
<dbReference type="AlphaFoldDB" id="A0A8K1CQI6"/>
<evidence type="ECO:0000256" key="1">
    <source>
        <dbReference type="SAM" id="MobiDB-lite"/>
    </source>
</evidence>
<comment type="caution">
    <text evidence="2">The sequence shown here is derived from an EMBL/GenBank/DDBJ whole genome shotgun (WGS) entry which is preliminary data.</text>
</comment>
<accession>A0A8K1CQI6</accession>
<sequence length="250" mass="28757">MRAIRQRLLDAQRDADVSDASASDAAVQQHVVERRGRFDDENDEEPLRNGRRVRGKRAAQIAVCSSSVTRMVPRVEPRHFDSWNQFNQVWCEYLAANFLCYRTRSSHSTPRWNEKTKKAYKVPESFEWAEKTMWCTHGCIQESRGTGKRKRGQIRFTGCPARVHFMVTPRNVDGVVQWKIRCVREIVVHNHNLSEDIFASYMSNSVVTDEQLFGPSENAQQEGNVVHPVEDTHSTFSNVHSTANKDAYCV</sequence>